<proteinExistence type="predicted"/>
<sequence length="157" mass="17425">MQKPENLSKNSSLRLTPQQSLRRLGLCSQITTGQQTSLIVFPKKRSRLKASSFGNISTSNDDSKKATTEEHRIDIGDEHSDLLGYDVFSGKLVLDKRKPSKTDVQAPTSTASRGAVDDKLTSKALVWATQMLHLEDLVLVSISFFTMKNSRMVKKGK</sequence>
<protein>
    <submittedName>
        <fullName evidence="1">Uncharacterized protein</fullName>
    </submittedName>
</protein>
<evidence type="ECO:0000313" key="1">
    <source>
        <dbReference type="EMBL" id="KAI5669349.1"/>
    </source>
</evidence>
<comment type="caution">
    <text evidence="1">The sequence shown here is derived from an EMBL/GenBank/DDBJ whole genome shotgun (WGS) entry which is preliminary data.</text>
</comment>
<gene>
    <name evidence="1" type="ORF">M9H77_19202</name>
</gene>
<accession>A0ACC0B9K4</accession>
<organism evidence="1 2">
    <name type="scientific">Catharanthus roseus</name>
    <name type="common">Madagascar periwinkle</name>
    <name type="synonym">Vinca rosea</name>
    <dbReference type="NCBI Taxonomy" id="4058"/>
    <lineage>
        <taxon>Eukaryota</taxon>
        <taxon>Viridiplantae</taxon>
        <taxon>Streptophyta</taxon>
        <taxon>Embryophyta</taxon>
        <taxon>Tracheophyta</taxon>
        <taxon>Spermatophyta</taxon>
        <taxon>Magnoliopsida</taxon>
        <taxon>eudicotyledons</taxon>
        <taxon>Gunneridae</taxon>
        <taxon>Pentapetalae</taxon>
        <taxon>asterids</taxon>
        <taxon>lamiids</taxon>
        <taxon>Gentianales</taxon>
        <taxon>Apocynaceae</taxon>
        <taxon>Rauvolfioideae</taxon>
        <taxon>Vinceae</taxon>
        <taxon>Catharanthinae</taxon>
        <taxon>Catharanthus</taxon>
    </lineage>
</organism>
<dbReference type="Proteomes" id="UP001060085">
    <property type="component" value="Linkage Group LG04"/>
</dbReference>
<reference evidence="2" key="1">
    <citation type="journal article" date="2023" name="Nat. Plants">
        <title>Single-cell RNA sequencing provides a high-resolution roadmap for understanding the multicellular compartmentation of specialized metabolism.</title>
        <authorList>
            <person name="Sun S."/>
            <person name="Shen X."/>
            <person name="Li Y."/>
            <person name="Li Y."/>
            <person name="Wang S."/>
            <person name="Li R."/>
            <person name="Zhang H."/>
            <person name="Shen G."/>
            <person name="Guo B."/>
            <person name="Wei J."/>
            <person name="Xu J."/>
            <person name="St-Pierre B."/>
            <person name="Chen S."/>
            <person name="Sun C."/>
        </authorList>
    </citation>
    <scope>NUCLEOTIDE SEQUENCE [LARGE SCALE GENOMIC DNA]</scope>
</reference>
<name>A0ACC0B9K4_CATRO</name>
<dbReference type="EMBL" id="CM044704">
    <property type="protein sequence ID" value="KAI5669349.1"/>
    <property type="molecule type" value="Genomic_DNA"/>
</dbReference>
<evidence type="ECO:0000313" key="2">
    <source>
        <dbReference type="Proteomes" id="UP001060085"/>
    </source>
</evidence>
<keyword evidence="2" id="KW-1185">Reference proteome</keyword>